<protein>
    <submittedName>
        <fullName evidence="3">Uncharacterized protein</fullName>
    </submittedName>
</protein>
<evidence type="ECO:0000313" key="4">
    <source>
        <dbReference type="Proteomes" id="UP000286045"/>
    </source>
</evidence>
<accession>A0A439D4X6</accession>
<feature type="coiled-coil region" evidence="1">
    <location>
        <begin position="587"/>
        <end position="614"/>
    </location>
</feature>
<evidence type="ECO:0000256" key="2">
    <source>
        <dbReference type="SAM" id="MobiDB-lite"/>
    </source>
</evidence>
<dbReference type="AlphaFoldDB" id="A0A439D4X6"/>
<feature type="region of interest" description="Disordered" evidence="2">
    <location>
        <begin position="247"/>
        <end position="284"/>
    </location>
</feature>
<feature type="region of interest" description="Disordered" evidence="2">
    <location>
        <begin position="1"/>
        <end position="40"/>
    </location>
</feature>
<feature type="region of interest" description="Disordered" evidence="2">
    <location>
        <begin position="535"/>
        <end position="579"/>
    </location>
</feature>
<keyword evidence="1" id="KW-0175">Coiled coil</keyword>
<feature type="compositionally biased region" description="Basic and acidic residues" evidence="2">
    <location>
        <begin position="451"/>
        <end position="460"/>
    </location>
</feature>
<dbReference type="EMBL" id="RYZI01000153">
    <property type="protein sequence ID" value="RWA09459.1"/>
    <property type="molecule type" value="Genomic_DNA"/>
</dbReference>
<feature type="region of interest" description="Disordered" evidence="2">
    <location>
        <begin position="417"/>
        <end position="479"/>
    </location>
</feature>
<comment type="caution">
    <text evidence="3">The sequence shown here is derived from an EMBL/GenBank/DDBJ whole genome shotgun (WGS) entry which is preliminary data.</text>
</comment>
<organism evidence="3 4">
    <name type="scientific">Xylaria grammica</name>
    <dbReference type="NCBI Taxonomy" id="363999"/>
    <lineage>
        <taxon>Eukaryota</taxon>
        <taxon>Fungi</taxon>
        <taxon>Dikarya</taxon>
        <taxon>Ascomycota</taxon>
        <taxon>Pezizomycotina</taxon>
        <taxon>Sordariomycetes</taxon>
        <taxon>Xylariomycetidae</taxon>
        <taxon>Xylariales</taxon>
        <taxon>Xylariaceae</taxon>
        <taxon>Xylaria</taxon>
    </lineage>
</organism>
<feature type="compositionally biased region" description="Basic and acidic residues" evidence="2">
    <location>
        <begin position="256"/>
        <end position="275"/>
    </location>
</feature>
<evidence type="ECO:0000313" key="3">
    <source>
        <dbReference type="EMBL" id="RWA09459.1"/>
    </source>
</evidence>
<reference evidence="3 4" key="1">
    <citation type="submission" date="2018-12" db="EMBL/GenBank/DDBJ databases">
        <title>Draft genome sequence of Xylaria grammica IHI A82.</title>
        <authorList>
            <person name="Buettner E."/>
            <person name="Kellner H."/>
        </authorList>
    </citation>
    <scope>NUCLEOTIDE SEQUENCE [LARGE SCALE GENOMIC DNA]</scope>
    <source>
        <strain evidence="3 4">IHI A82</strain>
    </source>
</reference>
<feature type="compositionally biased region" description="Low complexity" evidence="2">
    <location>
        <begin position="547"/>
        <end position="562"/>
    </location>
</feature>
<dbReference type="Proteomes" id="UP000286045">
    <property type="component" value="Unassembled WGS sequence"/>
</dbReference>
<evidence type="ECO:0000256" key="1">
    <source>
        <dbReference type="SAM" id="Coils"/>
    </source>
</evidence>
<name>A0A439D4X6_9PEZI</name>
<proteinExistence type="predicted"/>
<feature type="compositionally biased region" description="Basic and acidic residues" evidence="2">
    <location>
        <begin position="567"/>
        <end position="579"/>
    </location>
</feature>
<keyword evidence="4" id="KW-1185">Reference proteome</keyword>
<sequence>MFQHLDDDGGGGSSSSDPTMGLDYRSNLRIPPKEPAQTFTMSLEPSGWVPVNSSDSEGEWCYTPSVGDTVDPAPLASHHPVSPPSNSPNNDLKRLTTSNEDLKEARAQVLEQYQGLIEAQGERISNLQSIIDNKKDMMNSLEAKLFDSFVVMTQSQQHELDRLQKRLLDLQTDAEEWLLGHEWRGLQQKLHTLNYKLDGYIKSSTLQAISTGEQTDELTLFMNSLLGDLPKMWNGLEKLERDIEEEKVGDTVNKQDSSERVAKHTTDSHTSREDVDSANTPTQPSVTDVLNRYYEFSRLQRERMITRKEKLQSLLDEVSAELSRLQADLAYEEGRTASMRTRMMFWEDDLGASKVVCPVTLLENLEMKQMALKKGSQELEKIAGIIQELPSHFHMIEIRAPGEDRASCLAATKTETGLALSEDGSSENYKHRHSSGHEPPMRGGIKPSSFSEKDHTRLESSETESISTANHDMRLEDIHDPELRQLTTTLYSIMSTGNSKVPVKACQVALERNGWRFWDAAKFLIDKRKDRVTSPIKSSFSQDDRSLTPSPTTLSSHPATSTKKVKQASEKQAHTRVSGRREDTLYIAELEAKLKEKQDNEKAWASLLERLQRREKEAKTALQKRIDSTELGNAKLRKAVQVVAGRLFEHRERLWGLSTPAREMGEELISTLEQLEISCEEPLIYE</sequence>
<feature type="region of interest" description="Disordered" evidence="2">
    <location>
        <begin position="53"/>
        <end position="94"/>
    </location>
</feature>
<gene>
    <name evidence="3" type="ORF">EKO27_g5628</name>
</gene>
<feature type="coiled-coil region" evidence="1">
    <location>
        <begin position="301"/>
        <end position="335"/>
    </location>
</feature>